<keyword evidence="1" id="KW-0472">Membrane</keyword>
<dbReference type="EMBL" id="JANCMU010000008">
    <property type="protein sequence ID" value="MDG4946932.1"/>
    <property type="molecule type" value="Genomic_DNA"/>
</dbReference>
<evidence type="ECO:0000256" key="1">
    <source>
        <dbReference type="SAM" id="Phobius"/>
    </source>
</evidence>
<protein>
    <submittedName>
        <fullName evidence="2">YfhO family protein</fullName>
    </submittedName>
</protein>
<feature type="transmembrane region" description="Helical" evidence="1">
    <location>
        <begin position="521"/>
        <end position="538"/>
    </location>
</feature>
<dbReference type="RefSeq" id="WP_304421223.1">
    <property type="nucleotide sequence ID" value="NZ_JANCMU010000008.1"/>
</dbReference>
<evidence type="ECO:0000313" key="3">
    <source>
        <dbReference type="Proteomes" id="UP001152599"/>
    </source>
</evidence>
<proteinExistence type="predicted"/>
<feature type="transmembrane region" description="Helical" evidence="1">
    <location>
        <begin position="812"/>
        <end position="833"/>
    </location>
</feature>
<feature type="transmembrane region" description="Helical" evidence="1">
    <location>
        <begin position="369"/>
        <end position="389"/>
    </location>
</feature>
<feature type="transmembrane region" description="Helical" evidence="1">
    <location>
        <begin position="409"/>
        <end position="430"/>
    </location>
</feature>
<dbReference type="AlphaFoldDB" id="A0A9X4RXH1"/>
<keyword evidence="1" id="KW-0812">Transmembrane</keyword>
<feature type="transmembrane region" description="Helical" evidence="1">
    <location>
        <begin position="345"/>
        <end position="362"/>
    </location>
</feature>
<feature type="transmembrane region" description="Helical" evidence="1">
    <location>
        <begin position="442"/>
        <end position="465"/>
    </location>
</feature>
<dbReference type="PANTHER" id="PTHR38454:SF1">
    <property type="entry name" value="INTEGRAL MEMBRANE PROTEIN"/>
    <property type="match status" value="1"/>
</dbReference>
<comment type="caution">
    <text evidence="2">The sequence shown here is derived from an EMBL/GenBank/DDBJ whole genome shotgun (WGS) entry which is preliminary data.</text>
</comment>
<feature type="transmembrane region" description="Helical" evidence="1">
    <location>
        <begin position="495"/>
        <end position="514"/>
    </location>
</feature>
<accession>A0A9X4RXH1</accession>
<dbReference type="InterPro" id="IPR018580">
    <property type="entry name" value="Uncharacterised_YfhO"/>
</dbReference>
<feature type="transmembrane region" description="Helical" evidence="1">
    <location>
        <begin position="193"/>
        <end position="209"/>
    </location>
</feature>
<feature type="transmembrane region" description="Helical" evidence="1">
    <location>
        <begin position="123"/>
        <end position="143"/>
    </location>
</feature>
<reference evidence="2" key="1">
    <citation type="submission" date="2022-07" db="EMBL/GenBank/DDBJ databases">
        <title>Description and genome-wide analysis of Profundicola chukchiensis gen. nov., sp. nov., marine bacteria isolated from bottom sediments of the Chukchi Sea.</title>
        <authorList>
            <person name="Romanenko L."/>
            <person name="Otstavnykh N."/>
            <person name="Kurilenko V."/>
            <person name="Eremeev V."/>
            <person name="Velansky P."/>
            <person name="Mikhailov V."/>
            <person name="Isaeva M."/>
        </authorList>
    </citation>
    <scope>NUCLEOTIDE SEQUENCE</scope>
    <source>
        <strain evidence="2">KMM 9713</strain>
    </source>
</reference>
<feature type="transmembrane region" description="Helical" evidence="1">
    <location>
        <begin position="149"/>
        <end position="166"/>
    </location>
</feature>
<keyword evidence="3" id="KW-1185">Reference proteome</keyword>
<sequence>MKNFNQNLIFSGLALLVFVVISLVYNSPVISGNKSISQPDIINYKGSAQEMVEHKQATGEQTYWSDAMFGGMPTYQTGAQYPNHWIKKLDETIRFLPRPADYMFIMFAGFFILGMVLFRNWKYAFLGACLFAMGTYFFQLYAAGHNSKVHAIAYFAPLTAGVLLLYRKKYILGFLMTAFFMALELVANHPQMTYYLGLGLLVYVIIEGVESFKTGEIKSFVISSALALFAVILGLGMNATGAITSYEYGEASTRGKNDISLIEGKNPNGLDKDYITHWSYGKLETLNLFIPNFMGGGSAEPDVYKENLKASLNKAPNQEEYQYFSQAINYISTYWGDQPFTSGPAYQGAVVILLFFLGMFFVKGKYKWWLVAATIMSILLAWGKNMMWLTDLFIDYFPMYSKFRAVSSILVIAEFTMPLLAVWGVYKFFNDKELTQEYKKKILLYVGGGVVAFIVLLIVAGGGLFDFSTDFEKQFPAYIQEGIRADRISMFRSDAIRTLILVVLSLALLAGYVYEKIKMKEIVILGLALLTIVDLWGVDRRYLNDDNYIPKQYVDYPFPTEMTQRLYNEAQANPSLMQVAYRVDKNRVLADLKKQDTSRFRLFDAEGNTFNDASTSYFVNSIGGYHGAKMQNFQNIIDIYLSRDSIIEKRLGVEQKGQNILDMLNTKYFLVPGQNGSEIIQNPGALGNAWFVEEVKAVEDPNQAILDIVKIDLSKQAVADWAQDKTYQVDSTSQIQLVDHAPNRLVYKSNNKNDGFAVFSEIYYDKGWQASIDGKEVDIIKTNYFVRGLEIPKGQHEIELKFDPQSVKTGSLITLSSNIIFVLLLIGGVYWMWKNKDENQFGEEK</sequence>
<keyword evidence="1" id="KW-1133">Transmembrane helix</keyword>
<organism evidence="2 3">
    <name type="scientific">Profundicola chukchiensis</name>
    <dbReference type="NCBI Taxonomy" id="2961959"/>
    <lineage>
        <taxon>Bacteria</taxon>
        <taxon>Pseudomonadati</taxon>
        <taxon>Bacteroidota</taxon>
        <taxon>Flavobacteriia</taxon>
        <taxon>Flavobacteriales</taxon>
        <taxon>Weeksellaceae</taxon>
        <taxon>Profundicola</taxon>
    </lineage>
</organism>
<name>A0A9X4RXH1_9FLAO</name>
<dbReference type="Proteomes" id="UP001152599">
    <property type="component" value="Unassembled WGS sequence"/>
</dbReference>
<evidence type="ECO:0000313" key="2">
    <source>
        <dbReference type="EMBL" id="MDG4946932.1"/>
    </source>
</evidence>
<feature type="transmembrane region" description="Helical" evidence="1">
    <location>
        <begin position="221"/>
        <end position="243"/>
    </location>
</feature>
<dbReference type="PANTHER" id="PTHR38454">
    <property type="entry name" value="INTEGRAL MEMBRANE PROTEIN-RELATED"/>
    <property type="match status" value="1"/>
</dbReference>
<feature type="transmembrane region" description="Helical" evidence="1">
    <location>
        <begin position="171"/>
        <end position="187"/>
    </location>
</feature>
<gene>
    <name evidence="2" type="ORF">NMK71_10960</name>
</gene>
<dbReference type="Pfam" id="PF09586">
    <property type="entry name" value="YfhO"/>
    <property type="match status" value="1"/>
</dbReference>
<feature type="transmembrane region" description="Helical" evidence="1">
    <location>
        <begin position="102"/>
        <end position="118"/>
    </location>
</feature>